<sequence length="78" mass="8589">MKDYSGRTCGLVPQIQQDLDATAGESAEFLVTAKAILALVSALGESRAWRMDVEERGDTALVRFTRRTPVEDDPLHLV</sequence>
<reference evidence="1 2" key="1">
    <citation type="journal article" date="2011" name="J. Bacteriol.">
        <title>Genome sequence of the mercury-methylating and pleomorphic Desulfovibrio africanus Strain Walvis Bay.</title>
        <authorList>
            <person name="Brown S.D."/>
            <person name="Wall J.D."/>
            <person name="Kucken A.M."/>
            <person name="Gilmour C.C."/>
            <person name="Podar M."/>
            <person name="Brandt C.C."/>
            <person name="Teshima H."/>
            <person name="Detter J.C."/>
            <person name="Han C.S."/>
            <person name="Land M.L."/>
            <person name="Lucas S."/>
            <person name="Han J."/>
            <person name="Pennacchio L."/>
            <person name="Nolan M."/>
            <person name="Pitluck S."/>
            <person name="Woyke T."/>
            <person name="Goodwin L."/>
            <person name="Palumbo A.V."/>
            <person name="Elias D.A."/>
        </authorList>
    </citation>
    <scope>NUCLEOTIDE SEQUENCE [LARGE SCALE GENOMIC DNA]</scope>
    <source>
        <strain evidence="1 2">Walvis Bay</strain>
    </source>
</reference>
<evidence type="ECO:0000313" key="2">
    <source>
        <dbReference type="Proteomes" id="UP000007844"/>
    </source>
</evidence>
<dbReference type="AlphaFoldDB" id="F3YUV6"/>
<dbReference type="Proteomes" id="UP000007844">
    <property type="component" value="Chromosome"/>
</dbReference>
<dbReference type="EMBL" id="CP003221">
    <property type="protein sequence ID" value="EGJ49133.1"/>
    <property type="molecule type" value="Genomic_DNA"/>
</dbReference>
<accession>F3YUV6</accession>
<evidence type="ECO:0000313" key="1">
    <source>
        <dbReference type="EMBL" id="EGJ49133.1"/>
    </source>
</evidence>
<dbReference type="KEGG" id="daf:Desaf_0782"/>
<proteinExistence type="predicted"/>
<organism evidence="1 2">
    <name type="scientific">Desulfocurvibacter africanus subsp. africanus str. Walvis Bay</name>
    <dbReference type="NCBI Taxonomy" id="690850"/>
    <lineage>
        <taxon>Bacteria</taxon>
        <taxon>Pseudomonadati</taxon>
        <taxon>Thermodesulfobacteriota</taxon>
        <taxon>Desulfovibrionia</taxon>
        <taxon>Desulfovibrionales</taxon>
        <taxon>Desulfovibrionaceae</taxon>
        <taxon>Desulfocurvibacter</taxon>
    </lineage>
</organism>
<gene>
    <name evidence="1" type="ORF">Desaf_0782</name>
</gene>
<dbReference type="HOGENOM" id="CLU_2616195_0_0_7"/>
<keyword evidence="2" id="KW-1185">Reference proteome</keyword>
<protein>
    <submittedName>
        <fullName evidence="1">Uncharacterized protein</fullName>
    </submittedName>
</protein>
<dbReference type="RefSeq" id="WP_005986282.1">
    <property type="nucleotide sequence ID" value="NC_016629.1"/>
</dbReference>
<name>F3YUV6_DESAF</name>